<dbReference type="InterPro" id="IPR036278">
    <property type="entry name" value="Sialidase_sf"/>
</dbReference>
<dbReference type="InterPro" id="IPR036116">
    <property type="entry name" value="FN3_sf"/>
</dbReference>
<dbReference type="Proteomes" id="UP000317550">
    <property type="component" value="Chromosome"/>
</dbReference>
<evidence type="ECO:0000256" key="1">
    <source>
        <dbReference type="SAM" id="SignalP"/>
    </source>
</evidence>
<dbReference type="Gene3D" id="2.60.40.10">
    <property type="entry name" value="Immunoglobulins"/>
    <property type="match status" value="1"/>
</dbReference>
<feature type="chain" id="PRO_5028304588" description="Fibronectin type-III domain-containing protein" evidence="1">
    <location>
        <begin position="23"/>
        <end position="413"/>
    </location>
</feature>
<organism evidence="3 4">
    <name type="scientific">Chitinimonas arctica</name>
    <dbReference type="NCBI Taxonomy" id="2594795"/>
    <lineage>
        <taxon>Bacteria</taxon>
        <taxon>Pseudomonadati</taxon>
        <taxon>Pseudomonadota</taxon>
        <taxon>Betaproteobacteria</taxon>
        <taxon>Neisseriales</taxon>
        <taxon>Chitinibacteraceae</taxon>
        <taxon>Chitinimonas</taxon>
    </lineage>
</organism>
<proteinExistence type="predicted"/>
<keyword evidence="1" id="KW-0732">Signal</keyword>
<evidence type="ECO:0000313" key="4">
    <source>
        <dbReference type="Proteomes" id="UP000317550"/>
    </source>
</evidence>
<dbReference type="PROSITE" id="PS51257">
    <property type="entry name" value="PROKAR_LIPOPROTEIN"/>
    <property type="match status" value="1"/>
</dbReference>
<protein>
    <recommendedName>
        <fullName evidence="2">Fibronectin type-III domain-containing protein</fullName>
    </recommendedName>
</protein>
<dbReference type="SUPFAM" id="SSF50939">
    <property type="entry name" value="Sialidases"/>
    <property type="match status" value="1"/>
</dbReference>
<dbReference type="PROSITE" id="PS50853">
    <property type="entry name" value="FN3"/>
    <property type="match status" value="1"/>
</dbReference>
<feature type="domain" description="Fibronectin type-III" evidence="2">
    <location>
        <begin position="31"/>
        <end position="128"/>
    </location>
</feature>
<dbReference type="InterPro" id="IPR013783">
    <property type="entry name" value="Ig-like_fold"/>
</dbReference>
<dbReference type="OrthoDB" id="5482597at2"/>
<dbReference type="AlphaFoldDB" id="A0A516SJ04"/>
<dbReference type="RefSeq" id="WP_144279514.1">
    <property type="nucleotide sequence ID" value="NZ_CP041730.1"/>
</dbReference>
<dbReference type="InterPro" id="IPR003961">
    <property type="entry name" value="FN3_dom"/>
</dbReference>
<accession>A0A516SJ04</accession>
<feature type="signal peptide" evidence="1">
    <location>
        <begin position="1"/>
        <end position="22"/>
    </location>
</feature>
<dbReference type="SUPFAM" id="SSF49265">
    <property type="entry name" value="Fibronectin type III"/>
    <property type="match status" value="1"/>
</dbReference>
<keyword evidence="4" id="KW-1185">Reference proteome</keyword>
<dbReference type="EMBL" id="CP041730">
    <property type="protein sequence ID" value="QDQ28127.1"/>
    <property type="molecule type" value="Genomic_DNA"/>
</dbReference>
<gene>
    <name evidence="3" type="ORF">FNU76_18225</name>
</gene>
<evidence type="ECO:0000313" key="3">
    <source>
        <dbReference type="EMBL" id="QDQ28127.1"/>
    </source>
</evidence>
<reference evidence="4" key="1">
    <citation type="submission" date="2019-07" db="EMBL/GenBank/DDBJ databases">
        <title>Chitinimonas sp. nov., isolated from Ny-Alesund, arctica soil.</title>
        <authorList>
            <person name="Xu Q."/>
            <person name="Peng F."/>
        </authorList>
    </citation>
    <scope>NUCLEOTIDE SEQUENCE [LARGE SCALE GENOMIC DNA]</scope>
    <source>
        <strain evidence="4">R3-44</strain>
    </source>
</reference>
<name>A0A516SJ04_9NEIS</name>
<dbReference type="InterPro" id="IPR058667">
    <property type="entry name" value="DUF6242_C"/>
</dbReference>
<evidence type="ECO:0000259" key="2">
    <source>
        <dbReference type="PROSITE" id="PS50853"/>
    </source>
</evidence>
<sequence>MLHTLFKTLIRLLLVLPLLALVACNGKESAPGEAPQEFMVKAGDGQVTITWKEDPNLTYWVFTAAATGITPDDYGKYPSAQIFPSSRSPMVLTGLANGVTYAFTINATRNGGPAGPAAQSIAVSPRPAGNAWTVGSSAGTVDLNNVVFNNNLGHFLAVGQGGAIQRSIDGKTWTAQTSGTAADLTTVFYDNVDYLALTSDGKLLRSTDGITWAAAPVGTGTTKRLNRLVGGANVYLAVGEAGTIVTSPPDRSAWTAQVSGTQRDLNKVVYTSSGFVAVGAGGTILSSVDGKTWKTQNSGVTADLHGVYFSGANVIAVGKGGTIVSGKNIFTDTPVWTVNESGTTQDLYAVNAASQVVVVGAAGTALTGKLATGADRYTWTLATTGTGSRANDLVLGGATYVAVGVGGSNASAY</sequence>
<dbReference type="Pfam" id="PF25852">
    <property type="entry name" value="DUF6242_C"/>
    <property type="match status" value="1"/>
</dbReference>
<dbReference type="KEGG" id="cari:FNU76_18225"/>